<dbReference type="AlphaFoldDB" id="A0A7Y0A0Z3"/>
<comment type="caution">
    <text evidence="2">The sequence shown here is derived from an EMBL/GenBank/DDBJ whole genome shotgun (WGS) entry which is preliminary data.</text>
</comment>
<gene>
    <name evidence="2" type="ORF">HHL14_26935</name>
</gene>
<proteinExistence type="predicted"/>
<evidence type="ECO:0000313" key="2">
    <source>
        <dbReference type="EMBL" id="NML34454.1"/>
    </source>
</evidence>
<accession>A0A7Y0A0Z3</accession>
<keyword evidence="3" id="KW-1185">Reference proteome</keyword>
<name>A0A7Y0A0Z3_9BURK</name>
<evidence type="ECO:0000256" key="1">
    <source>
        <dbReference type="SAM" id="MobiDB-lite"/>
    </source>
</evidence>
<organism evidence="2 3">
    <name type="scientific">Paraburkholderia antibiotica</name>
    <dbReference type="NCBI Taxonomy" id="2728839"/>
    <lineage>
        <taxon>Bacteria</taxon>
        <taxon>Pseudomonadati</taxon>
        <taxon>Pseudomonadota</taxon>
        <taxon>Betaproteobacteria</taxon>
        <taxon>Burkholderiales</taxon>
        <taxon>Burkholderiaceae</taxon>
        <taxon>Paraburkholderia</taxon>
    </lineage>
</organism>
<dbReference type="InterPro" id="IPR021783">
    <property type="entry name" value="DUF3348"/>
</dbReference>
<reference evidence="2 3" key="1">
    <citation type="submission" date="2020-04" db="EMBL/GenBank/DDBJ databases">
        <title>Paraburkholderia sp. G-4-1-8 isolated from soil.</title>
        <authorList>
            <person name="Dahal R.H."/>
        </authorList>
    </citation>
    <scope>NUCLEOTIDE SEQUENCE [LARGE SCALE GENOMIC DNA]</scope>
    <source>
        <strain evidence="2 3">G-4-1-8</strain>
    </source>
</reference>
<dbReference type="Pfam" id="PF11828">
    <property type="entry name" value="DUF3348"/>
    <property type="match status" value="2"/>
</dbReference>
<dbReference type="Proteomes" id="UP000583127">
    <property type="component" value="Unassembled WGS sequence"/>
</dbReference>
<protein>
    <submittedName>
        <fullName evidence="2">DUF3348 domain-containing protein</fullName>
    </submittedName>
</protein>
<dbReference type="EMBL" id="JABBFZ010000021">
    <property type="protein sequence ID" value="NML34454.1"/>
    <property type="molecule type" value="Genomic_DNA"/>
</dbReference>
<feature type="region of interest" description="Disordered" evidence="1">
    <location>
        <begin position="217"/>
        <end position="277"/>
    </location>
</feature>
<evidence type="ECO:0000313" key="3">
    <source>
        <dbReference type="Proteomes" id="UP000583127"/>
    </source>
</evidence>
<sequence length="373" mass="38266">MSQAPQRSALSGPALVRLLARLAEVDVAESRQSLADRLSQWLGWTDAIALSSALNGAPPAVAGGARAFGRAEEDECTRVRRSLVSAIAGDSVFAGARRRGSPSFSAPGAPMAASRVAVDTPADYAVFRQRYLALQQSMETAIGTLRGRLRALLATQAPALARLAVVDAVMERALGERERTLLGAVPGLLGGHFERLREAEKRRVAAIEAQAEAAAQADADAVTQGDADTAAQTGASADAADAGMAPGPQPVADVEAGAQQAAQLQPQSAPAAVGTSAMQRQSAAAEAQTVATTAVAAAAAQPRPAPAHTEAPAHARVAAVPPPTATTATQHTAPVAPDAWLDVFRKDMQSVLLAELDVRFQPVEGLLAALRAC</sequence>
<feature type="compositionally biased region" description="Low complexity" evidence="1">
    <location>
        <begin position="256"/>
        <end position="272"/>
    </location>
</feature>
<feature type="compositionally biased region" description="Low complexity" evidence="1">
    <location>
        <begin position="217"/>
        <end position="245"/>
    </location>
</feature>